<dbReference type="HOGENOM" id="CLU_846728_0_0_9"/>
<dbReference type="AlphaFoldDB" id="A0A096D8L0"/>
<evidence type="ECO:0000313" key="3">
    <source>
        <dbReference type="EMBL" id="KGF53869.1"/>
    </source>
</evidence>
<feature type="domain" description="Lysozyme inhibitor LprI-like N-terminal" evidence="2">
    <location>
        <begin position="238"/>
        <end position="323"/>
    </location>
</feature>
<gene>
    <name evidence="3" type="ORF">HMPREF9460_03410</name>
</gene>
<name>A0A096D8L0_FLAPL</name>
<dbReference type="eggNOG" id="ENOG5032XBR">
    <property type="taxonomic scope" value="Bacteria"/>
</dbReference>
<dbReference type="Pfam" id="PF07007">
    <property type="entry name" value="LprI"/>
    <property type="match status" value="1"/>
</dbReference>
<accession>A0A096D8L0</accession>
<proteinExistence type="predicted"/>
<dbReference type="Proteomes" id="UP000029585">
    <property type="component" value="Unassembled WGS sequence"/>
</dbReference>
<dbReference type="PROSITE" id="PS51257">
    <property type="entry name" value="PROKAR_LIPOPROTEIN"/>
    <property type="match status" value="1"/>
</dbReference>
<dbReference type="Gene3D" id="1.20.1270.180">
    <property type="match status" value="1"/>
</dbReference>
<comment type="caution">
    <text evidence="3">The sequence shown here is derived from an EMBL/GenBank/DDBJ whole genome shotgun (WGS) entry which is preliminary data.</text>
</comment>
<dbReference type="InterPro" id="IPR009739">
    <property type="entry name" value="LprI-like_N"/>
</dbReference>
<dbReference type="RefSeq" id="WP_044942800.1">
    <property type="nucleotide sequence ID" value="NZ_KN174166.1"/>
</dbReference>
<sequence length="328" mass="36561">MGKNRMVFCALAGALALTLAGCRETAPVPPSGNPAPMASPVPAETEPAAEFSFADLQRLQFCFASGAGGWCTLLAVRPDGSFYGEYHDTDMGGGEPGIHAVQWNCKFTGRFAQPVRVNDYTYSMGIAEISYEKEAGTEEVIDGIQYYYTAPYGLEDTEELLLYLPGAPLAELTQEFRGWVGYYDETEGELSFYALNNEAHQQGFESYDWVERVRTDVEWAEETAAEYETKILEDTSLSQGELNELSAQMFDLWDIQLNEVWAVLQQMLSQTDMEALTAEELEWIAWKEEQLARTGEEAGGGSLAIMLQAQRAAELTRERVYVLLEYLA</sequence>
<dbReference type="PATRIC" id="fig|742738.3.peg.3511"/>
<keyword evidence="4" id="KW-1185">Reference proteome</keyword>
<keyword evidence="1" id="KW-0732">Signal</keyword>
<feature type="chain" id="PRO_5001926323" description="Lysozyme inhibitor LprI-like N-terminal domain-containing protein" evidence="1">
    <location>
        <begin position="26"/>
        <end position="328"/>
    </location>
</feature>
<evidence type="ECO:0000259" key="2">
    <source>
        <dbReference type="Pfam" id="PF07007"/>
    </source>
</evidence>
<organism evidence="3 4">
    <name type="scientific">Flavonifractor plautii 1_3_50AFAA</name>
    <dbReference type="NCBI Taxonomy" id="742738"/>
    <lineage>
        <taxon>Bacteria</taxon>
        <taxon>Bacillati</taxon>
        <taxon>Bacillota</taxon>
        <taxon>Clostridia</taxon>
        <taxon>Eubacteriales</taxon>
        <taxon>Oscillospiraceae</taxon>
        <taxon>Flavonifractor</taxon>
    </lineage>
</organism>
<reference evidence="3 4" key="1">
    <citation type="submission" date="2011-08" db="EMBL/GenBank/DDBJ databases">
        <title>The Genome Sequence of Clostridium orbiscindens 1_3_50AFAA.</title>
        <authorList>
            <consortium name="The Broad Institute Genome Sequencing Platform"/>
            <person name="Earl A."/>
            <person name="Ward D."/>
            <person name="Feldgarden M."/>
            <person name="Gevers D."/>
            <person name="Daigneault M."/>
            <person name="Strauss J."/>
            <person name="Allen-Vercoe E."/>
            <person name="Young S.K."/>
            <person name="Zeng Q."/>
            <person name="Gargeya S."/>
            <person name="Fitzgerald M."/>
            <person name="Haas B."/>
            <person name="Abouelleil A."/>
            <person name="Alvarado L."/>
            <person name="Arachchi H.M."/>
            <person name="Berlin A."/>
            <person name="Brown A."/>
            <person name="Chapman S.B."/>
            <person name="Chen Z."/>
            <person name="Dunbar C."/>
            <person name="Freedman E."/>
            <person name="Gearin G."/>
            <person name="Gellesch M."/>
            <person name="Goldberg J."/>
            <person name="Griggs A."/>
            <person name="Gujja S."/>
            <person name="Heiman D."/>
            <person name="Howarth C."/>
            <person name="Larson L."/>
            <person name="Lui A."/>
            <person name="MacDonald P.J.P."/>
            <person name="Montmayeur A."/>
            <person name="Murphy C."/>
            <person name="Neiman D."/>
            <person name="Pearson M."/>
            <person name="Priest M."/>
            <person name="Roberts A."/>
            <person name="Saif S."/>
            <person name="Shea T."/>
            <person name="Shenoy N."/>
            <person name="Sisk P."/>
            <person name="Stolte C."/>
            <person name="Sykes S."/>
            <person name="Wortman J."/>
            <person name="Nusbaum C."/>
            <person name="Birren B."/>
        </authorList>
    </citation>
    <scope>NUCLEOTIDE SEQUENCE [LARGE SCALE GENOMIC DNA]</scope>
    <source>
        <strain evidence="3 4">1_3_50AFAA</strain>
    </source>
</reference>
<evidence type="ECO:0000313" key="4">
    <source>
        <dbReference type="Proteomes" id="UP000029585"/>
    </source>
</evidence>
<feature type="signal peptide" evidence="1">
    <location>
        <begin position="1"/>
        <end position="25"/>
    </location>
</feature>
<dbReference type="EMBL" id="ADLO01000102">
    <property type="protein sequence ID" value="KGF53869.1"/>
    <property type="molecule type" value="Genomic_DNA"/>
</dbReference>
<protein>
    <recommendedName>
        <fullName evidence="2">Lysozyme inhibitor LprI-like N-terminal domain-containing protein</fullName>
    </recommendedName>
</protein>
<evidence type="ECO:0000256" key="1">
    <source>
        <dbReference type="SAM" id="SignalP"/>
    </source>
</evidence>